<dbReference type="RefSeq" id="XP_047772805.1">
    <property type="nucleotide sequence ID" value="XM_047919914.1"/>
</dbReference>
<protein>
    <submittedName>
        <fullName evidence="1">Uncharacterized protein</fullName>
    </submittedName>
</protein>
<organism evidence="1 2">
    <name type="scientific">Rhodofomes roseus</name>
    <dbReference type="NCBI Taxonomy" id="34475"/>
    <lineage>
        <taxon>Eukaryota</taxon>
        <taxon>Fungi</taxon>
        <taxon>Dikarya</taxon>
        <taxon>Basidiomycota</taxon>
        <taxon>Agaricomycotina</taxon>
        <taxon>Agaricomycetes</taxon>
        <taxon>Polyporales</taxon>
        <taxon>Rhodofomes</taxon>
    </lineage>
</organism>
<feature type="non-terminal residue" evidence="1">
    <location>
        <position position="1"/>
    </location>
</feature>
<dbReference type="GeneID" id="72000646"/>
<gene>
    <name evidence="1" type="ORF">C8Q71DRAFT_695855</name>
</gene>
<proteinExistence type="predicted"/>
<accession>A0ABQ8JZ43</accession>
<evidence type="ECO:0000313" key="2">
    <source>
        <dbReference type="Proteomes" id="UP000814176"/>
    </source>
</evidence>
<keyword evidence="2" id="KW-1185">Reference proteome</keyword>
<name>A0ABQ8JZ43_9APHY</name>
<feature type="non-terminal residue" evidence="1">
    <location>
        <position position="136"/>
    </location>
</feature>
<evidence type="ECO:0000313" key="1">
    <source>
        <dbReference type="EMBL" id="KAH9829323.1"/>
    </source>
</evidence>
<dbReference type="Proteomes" id="UP000814176">
    <property type="component" value="Unassembled WGS sequence"/>
</dbReference>
<reference evidence="1 2" key="1">
    <citation type="journal article" date="2021" name="Environ. Microbiol.">
        <title>Gene family expansions and transcriptome signatures uncover fungal adaptations to wood decay.</title>
        <authorList>
            <person name="Hage H."/>
            <person name="Miyauchi S."/>
            <person name="Viragh M."/>
            <person name="Drula E."/>
            <person name="Min B."/>
            <person name="Chaduli D."/>
            <person name="Navarro D."/>
            <person name="Favel A."/>
            <person name="Norest M."/>
            <person name="Lesage-Meessen L."/>
            <person name="Balint B."/>
            <person name="Merenyi Z."/>
            <person name="de Eugenio L."/>
            <person name="Morin E."/>
            <person name="Martinez A.T."/>
            <person name="Baldrian P."/>
            <person name="Stursova M."/>
            <person name="Martinez M.J."/>
            <person name="Novotny C."/>
            <person name="Magnuson J.K."/>
            <person name="Spatafora J.W."/>
            <person name="Maurice S."/>
            <person name="Pangilinan J."/>
            <person name="Andreopoulos W."/>
            <person name="LaButti K."/>
            <person name="Hundley H."/>
            <person name="Na H."/>
            <person name="Kuo A."/>
            <person name="Barry K."/>
            <person name="Lipzen A."/>
            <person name="Henrissat B."/>
            <person name="Riley R."/>
            <person name="Ahrendt S."/>
            <person name="Nagy L.G."/>
            <person name="Grigoriev I.V."/>
            <person name="Martin F."/>
            <person name="Rosso M.N."/>
        </authorList>
    </citation>
    <scope>NUCLEOTIDE SEQUENCE [LARGE SCALE GENOMIC DNA]</scope>
    <source>
        <strain evidence="1 2">CIRM-BRFM 1785</strain>
    </source>
</reference>
<comment type="caution">
    <text evidence="1">The sequence shown here is derived from an EMBL/GenBank/DDBJ whole genome shotgun (WGS) entry which is preliminary data.</text>
</comment>
<sequence length="136" mass="15728">RIRVTNQDLPKGTRMTFNKVFVPKLIEIIARLSNPWELQVIDLAAELERLWDEVFPDVDLGYEVEQRCDLYILSMQRIYNWRSSFGTNAIAAVKRFWQNQDIEDPLDRAECAKVALGKGVPYLFGHVDFLPDGVTV</sequence>
<dbReference type="EMBL" id="JADCUA010000040">
    <property type="protein sequence ID" value="KAH9829323.1"/>
    <property type="molecule type" value="Genomic_DNA"/>
</dbReference>